<feature type="transmembrane region" description="Helical" evidence="1">
    <location>
        <begin position="112"/>
        <end position="131"/>
    </location>
</feature>
<dbReference type="RefSeq" id="WP_081146888.1">
    <property type="nucleotide sequence ID" value="NZ_LVYD01000042.1"/>
</dbReference>
<feature type="transmembrane region" description="Helical" evidence="1">
    <location>
        <begin position="79"/>
        <end position="100"/>
    </location>
</feature>
<keyword evidence="1" id="KW-0812">Transmembrane</keyword>
<proteinExistence type="predicted"/>
<sequence length="147" mass="16660">MKHLTDSQIQQFVFEPAASDNACSTHIEQCAICRSKVGEYQMLFAEIEKLPADSFDVNLEAIIMKQLPQPSIHKKEDKMLWYGIAAVCFLFVISVFLFFGKELAVLFGGVEWLTTALIGTAAICLLAFLAFDMYRAYRVKLKAFNFE</sequence>
<keyword evidence="1" id="KW-0472">Membrane</keyword>
<dbReference type="EMBL" id="LVYD01000042">
    <property type="protein sequence ID" value="OQP64272.1"/>
    <property type="molecule type" value="Genomic_DNA"/>
</dbReference>
<evidence type="ECO:0000313" key="2">
    <source>
        <dbReference type="EMBL" id="OQP64272.1"/>
    </source>
</evidence>
<keyword evidence="3" id="KW-1185">Reference proteome</keyword>
<dbReference type="Proteomes" id="UP000192796">
    <property type="component" value="Unassembled WGS sequence"/>
</dbReference>
<comment type="caution">
    <text evidence="2">The sequence shown here is derived from an EMBL/GenBank/DDBJ whole genome shotgun (WGS) entry which is preliminary data.</text>
</comment>
<gene>
    <name evidence="2" type="ORF">A3860_20055</name>
</gene>
<evidence type="ECO:0000313" key="3">
    <source>
        <dbReference type="Proteomes" id="UP000192796"/>
    </source>
</evidence>
<name>A0A1V9G113_9BACT</name>
<dbReference type="OrthoDB" id="681076at2"/>
<dbReference type="STRING" id="1703345.A3860_20055"/>
<dbReference type="AlphaFoldDB" id="A0A1V9G113"/>
<keyword evidence="1" id="KW-1133">Transmembrane helix</keyword>
<reference evidence="2 3" key="1">
    <citation type="submission" date="2016-03" db="EMBL/GenBank/DDBJ databases">
        <title>Niastella vici sp. nov., isolated from farmland soil.</title>
        <authorList>
            <person name="Chen L."/>
            <person name="Wang D."/>
            <person name="Yang S."/>
            <person name="Wang G."/>
        </authorList>
    </citation>
    <scope>NUCLEOTIDE SEQUENCE [LARGE SCALE GENOMIC DNA]</scope>
    <source>
        <strain evidence="2 3">DJ57</strain>
    </source>
</reference>
<evidence type="ECO:0000256" key="1">
    <source>
        <dbReference type="SAM" id="Phobius"/>
    </source>
</evidence>
<evidence type="ECO:0008006" key="4">
    <source>
        <dbReference type="Google" id="ProtNLM"/>
    </source>
</evidence>
<organism evidence="2 3">
    <name type="scientific">Niastella vici</name>
    <dbReference type="NCBI Taxonomy" id="1703345"/>
    <lineage>
        <taxon>Bacteria</taxon>
        <taxon>Pseudomonadati</taxon>
        <taxon>Bacteroidota</taxon>
        <taxon>Chitinophagia</taxon>
        <taxon>Chitinophagales</taxon>
        <taxon>Chitinophagaceae</taxon>
        <taxon>Niastella</taxon>
    </lineage>
</organism>
<accession>A0A1V9G113</accession>
<protein>
    <recommendedName>
        <fullName evidence="4">Zinc-finger domain-containing protein</fullName>
    </recommendedName>
</protein>